<accession>A0A2T1DBQ7</accession>
<sequence length="102" mass="11143">MLDAWLKPPRSAALLLGDSGLLMPILIPLVPATICGETVRQHKSNGFVAHVDDLRLVGLIGLVKPFHGAYLLKKCSEQEARSFGRVPTSVSLKAKKLGSWRR</sequence>
<name>A0A2T1DBQ7_9CYAN</name>
<reference evidence="1 2" key="1">
    <citation type="submission" date="2018-02" db="EMBL/GenBank/DDBJ databases">
        <authorList>
            <person name="Cohen D.B."/>
            <person name="Kent A.D."/>
        </authorList>
    </citation>
    <scope>NUCLEOTIDE SEQUENCE [LARGE SCALE GENOMIC DNA]</scope>
    <source>
        <strain evidence="1 2">ULC007</strain>
    </source>
</reference>
<proteinExistence type="predicted"/>
<comment type="caution">
    <text evidence="1">The sequence shown here is derived from an EMBL/GenBank/DDBJ whole genome shotgun (WGS) entry which is preliminary data.</text>
</comment>
<dbReference type="AlphaFoldDB" id="A0A2T1DBQ7"/>
<gene>
    <name evidence="1" type="ORF">C7B65_17130</name>
</gene>
<keyword evidence="2" id="KW-1185">Reference proteome</keyword>
<dbReference type="EMBL" id="PVWG01000022">
    <property type="protein sequence ID" value="PSB17919.1"/>
    <property type="molecule type" value="Genomic_DNA"/>
</dbReference>
<protein>
    <submittedName>
        <fullName evidence="1">Uncharacterized protein</fullName>
    </submittedName>
</protein>
<reference evidence="1 2" key="2">
    <citation type="submission" date="2018-03" db="EMBL/GenBank/DDBJ databases">
        <title>The ancient ancestry and fast evolution of plastids.</title>
        <authorList>
            <person name="Moore K.R."/>
            <person name="Magnabosco C."/>
            <person name="Momper L."/>
            <person name="Gold D.A."/>
            <person name="Bosak T."/>
            <person name="Fournier G.P."/>
        </authorList>
    </citation>
    <scope>NUCLEOTIDE SEQUENCE [LARGE SCALE GENOMIC DNA]</scope>
    <source>
        <strain evidence="1 2">ULC007</strain>
    </source>
</reference>
<evidence type="ECO:0000313" key="1">
    <source>
        <dbReference type="EMBL" id="PSB17919.1"/>
    </source>
</evidence>
<organism evidence="1 2">
    <name type="scientific">Phormidesmis priestleyi ULC007</name>
    <dbReference type="NCBI Taxonomy" id="1920490"/>
    <lineage>
        <taxon>Bacteria</taxon>
        <taxon>Bacillati</taxon>
        <taxon>Cyanobacteriota</taxon>
        <taxon>Cyanophyceae</taxon>
        <taxon>Leptolyngbyales</taxon>
        <taxon>Leptolyngbyaceae</taxon>
        <taxon>Phormidesmis</taxon>
    </lineage>
</organism>
<dbReference type="Proteomes" id="UP000238634">
    <property type="component" value="Unassembled WGS sequence"/>
</dbReference>
<evidence type="ECO:0000313" key="2">
    <source>
        <dbReference type="Proteomes" id="UP000238634"/>
    </source>
</evidence>